<dbReference type="EMBL" id="FLUO01000002">
    <property type="protein sequence ID" value="SBW11484.1"/>
    <property type="molecule type" value="Genomic_DNA"/>
</dbReference>
<sequence length="194" mass="21121">MIAPHLERTLEALADAATRLDLVLIPGFKNSGPYHWQTLWQDLCPTFERIDQKRWDNPDIELWIDATRRLLAIRRRPAILIGHSLGALAAACLAADGHSQVAGAMLVAPPRPERFEAEERVPPHPLGVPALVVASQNDPLMPFSGAQSWSRTWGARLVDLGEAGHVNAEAGYGRWETGLDLVVRLVGAVAAAGH</sequence>
<gene>
    <name evidence="1" type="ORF">KL86APRO_20207</name>
</gene>
<proteinExistence type="predicted"/>
<organism evidence="1">
    <name type="scientific">uncultured Alphaproteobacteria bacterium</name>
    <dbReference type="NCBI Taxonomy" id="91750"/>
    <lineage>
        <taxon>Bacteria</taxon>
        <taxon>Pseudomonadati</taxon>
        <taxon>Pseudomonadota</taxon>
        <taxon>Alphaproteobacteria</taxon>
        <taxon>environmental samples</taxon>
    </lineage>
</organism>
<dbReference type="SUPFAM" id="SSF53474">
    <property type="entry name" value="alpha/beta-Hydrolases"/>
    <property type="match status" value="1"/>
</dbReference>
<dbReference type="AlphaFoldDB" id="A0A212KIF2"/>
<evidence type="ECO:0008006" key="2">
    <source>
        <dbReference type="Google" id="ProtNLM"/>
    </source>
</evidence>
<accession>A0A212KIF2</accession>
<dbReference type="Pfam" id="PF06821">
    <property type="entry name" value="Ser_hydrolase"/>
    <property type="match status" value="1"/>
</dbReference>
<dbReference type="GO" id="GO:0016787">
    <property type="term" value="F:hydrolase activity"/>
    <property type="evidence" value="ECO:0007669"/>
    <property type="project" value="InterPro"/>
</dbReference>
<dbReference type="InterPro" id="IPR010662">
    <property type="entry name" value="RBBP9/YdeN"/>
</dbReference>
<name>A0A212KIF2_9PROT</name>
<dbReference type="Gene3D" id="3.40.50.1820">
    <property type="entry name" value="alpha/beta hydrolase"/>
    <property type="match status" value="1"/>
</dbReference>
<reference evidence="1" key="1">
    <citation type="submission" date="2016-04" db="EMBL/GenBank/DDBJ databases">
        <authorList>
            <person name="Evans L.H."/>
            <person name="Alamgir A."/>
            <person name="Owens N."/>
            <person name="Weber N.D."/>
            <person name="Virtaneva K."/>
            <person name="Barbian K."/>
            <person name="Babar A."/>
            <person name="Rosenke K."/>
        </authorList>
    </citation>
    <scope>NUCLEOTIDE SEQUENCE</scope>
    <source>
        <strain evidence="1">86</strain>
    </source>
</reference>
<dbReference type="InterPro" id="IPR029058">
    <property type="entry name" value="AB_hydrolase_fold"/>
</dbReference>
<protein>
    <recommendedName>
        <fullName evidence="2">Alpha/beta hydrolase</fullName>
    </recommendedName>
</protein>
<evidence type="ECO:0000313" key="1">
    <source>
        <dbReference type="EMBL" id="SBW11484.1"/>
    </source>
</evidence>